<keyword evidence="2" id="KW-1185">Reference proteome</keyword>
<comment type="caution">
    <text evidence="1">The sequence shown here is derived from an EMBL/GenBank/DDBJ whole genome shotgun (WGS) entry which is preliminary data.</text>
</comment>
<protein>
    <submittedName>
        <fullName evidence="1">Uncharacterized protein</fullName>
    </submittedName>
</protein>
<reference evidence="1 2" key="1">
    <citation type="journal article" date="2024" name="BMC Biol.">
        <title>Comparative genomics of Ascetosporea gives new insight into the evolutionary basis for animal parasitism in Rhizaria.</title>
        <authorList>
            <person name="Hiltunen Thoren M."/>
            <person name="Onut-Brannstrom I."/>
            <person name="Alfjorden A."/>
            <person name="Peckova H."/>
            <person name="Swords F."/>
            <person name="Hooper C."/>
            <person name="Holzer A.S."/>
            <person name="Bass D."/>
            <person name="Burki F."/>
        </authorList>
    </citation>
    <scope>NUCLEOTIDE SEQUENCE [LARGE SCALE GENOMIC DNA]</scope>
    <source>
        <strain evidence="1">20-A016</strain>
    </source>
</reference>
<name>A0ABV2AN83_9EUKA</name>
<sequence>MVTVVLAGDQNRKKGKRFLSKNNTKQFFTKNGLRNKPIKKINQSKKFSFTTISSQTHKKIGTSKNFKYGNGKKNVRTNKTFKKTTKIPFLKNKNFDKNISSNDKVTLLLKGLPYNIRTSEIITVIFAILTF</sequence>
<evidence type="ECO:0000313" key="2">
    <source>
        <dbReference type="Proteomes" id="UP001439008"/>
    </source>
</evidence>
<proteinExistence type="predicted"/>
<accession>A0ABV2AN83</accession>
<dbReference type="EMBL" id="JBDODL010001101">
    <property type="protein sequence ID" value="MES1921130.1"/>
    <property type="molecule type" value="Genomic_DNA"/>
</dbReference>
<evidence type="ECO:0000313" key="1">
    <source>
        <dbReference type="EMBL" id="MES1921130.1"/>
    </source>
</evidence>
<dbReference type="Proteomes" id="UP001439008">
    <property type="component" value="Unassembled WGS sequence"/>
</dbReference>
<gene>
    <name evidence="1" type="ORF">MHBO_002712</name>
</gene>
<organism evidence="1 2">
    <name type="scientific">Bonamia ostreae</name>
    <dbReference type="NCBI Taxonomy" id="126728"/>
    <lineage>
        <taxon>Eukaryota</taxon>
        <taxon>Sar</taxon>
        <taxon>Rhizaria</taxon>
        <taxon>Endomyxa</taxon>
        <taxon>Ascetosporea</taxon>
        <taxon>Haplosporida</taxon>
        <taxon>Bonamia</taxon>
    </lineage>
</organism>